<keyword evidence="2" id="KW-1003">Cell membrane</keyword>
<keyword evidence="10" id="KW-1185">Reference proteome</keyword>
<dbReference type="Proteomes" id="UP000502136">
    <property type="component" value="Chromosome"/>
</dbReference>
<keyword evidence="5 7" id="KW-0472">Membrane</keyword>
<dbReference type="PANTHER" id="PTHR34220:SF7">
    <property type="entry name" value="SENSOR HISTIDINE KINASE YPDA"/>
    <property type="match status" value="1"/>
</dbReference>
<evidence type="ECO:0000313" key="9">
    <source>
        <dbReference type="EMBL" id="QJC53526.1"/>
    </source>
</evidence>
<organism evidence="9 10">
    <name type="scientific">Paenibacillus albicereus</name>
    <dbReference type="NCBI Taxonomy" id="2726185"/>
    <lineage>
        <taxon>Bacteria</taxon>
        <taxon>Bacillati</taxon>
        <taxon>Bacillota</taxon>
        <taxon>Bacilli</taxon>
        <taxon>Bacillales</taxon>
        <taxon>Paenibacillaceae</taxon>
        <taxon>Paenibacillus</taxon>
    </lineage>
</organism>
<dbReference type="SUPFAM" id="SSF158472">
    <property type="entry name" value="HAMP domain-like"/>
    <property type="match status" value="1"/>
</dbReference>
<dbReference type="PROSITE" id="PS50885">
    <property type="entry name" value="HAMP"/>
    <property type="match status" value="1"/>
</dbReference>
<evidence type="ECO:0000256" key="2">
    <source>
        <dbReference type="ARBA" id="ARBA00022475"/>
    </source>
</evidence>
<dbReference type="CDD" id="cd06225">
    <property type="entry name" value="HAMP"/>
    <property type="match status" value="1"/>
</dbReference>
<proteinExistence type="predicted"/>
<feature type="transmembrane region" description="Helical" evidence="7">
    <location>
        <begin position="308"/>
        <end position="328"/>
    </location>
</feature>
<reference evidence="9 10" key="1">
    <citation type="submission" date="2020-04" db="EMBL/GenBank/DDBJ databases">
        <title>Novel Paenibacillus strain UniB2 isolated from commercial digestive syrup.</title>
        <authorList>
            <person name="Thorat V."/>
            <person name="Kirdat K."/>
            <person name="Tiwarekar B."/>
            <person name="Yadav A."/>
        </authorList>
    </citation>
    <scope>NUCLEOTIDE SEQUENCE [LARGE SCALE GENOMIC DNA]</scope>
    <source>
        <strain evidence="9 10">UniB2</strain>
    </source>
</reference>
<dbReference type="Gene3D" id="3.30.450.20">
    <property type="entry name" value="PAS domain"/>
    <property type="match status" value="2"/>
</dbReference>
<dbReference type="KEGG" id="palr:HGI30_19615"/>
<sequence>MSALTGAIGRVLRLHQVNRQILALALLLVTLPLVAMAGTVYYAALQAAKHEYQNSSGLLLNNLRFNIDQYLQSIEKGTYSAQLDAQLQGALEQSAAHPEEDRSLLYRPVIEQFISTIEMTIKNVDSVQIYAGQRIFYSADFNRSSYSDTDVSGEEWHRRTLAAKGAPVIFGTHRPFLRTDTTAEVISIARVINKTGTKTPLGLILVDIRLDSLREILSLSENSDRRFLIVDGEGGFVYASDGAAGRQGSGMEAVDLDRVLGQASGDFYAPVSGRDSYLNFVTSPYSGWKVIQSIEEYRMTQDAKQLRLLLLGFAFATAGAALLFHYLLSERVTKPIIVLSRHVRAVGVGKLPTDLRSDRKDELGVLYNGIRRMAEDLQAQVEHSSTMLARQKMAQYGALKSQINPHFLANALESIQMQAIVARQRGIAETIGMLGRLFRLHIQTGKEIVPLREELQHIRLYVQIQQMRFGGRIAYTERLAPGAEDAAVLHFSLQPLIENAFIHGLEPLSRAGWRSRRPSETERCVSSSATTEPAWSRRSWPGRGSGSSGRRSRSAWSISGCPTSRTGSGTISATATAWRSRALRARARP</sequence>
<dbReference type="Pfam" id="PF02743">
    <property type="entry name" value="dCache_1"/>
    <property type="match status" value="1"/>
</dbReference>
<keyword evidence="3 7" id="KW-0812">Transmembrane</keyword>
<evidence type="ECO:0000256" key="5">
    <source>
        <dbReference type="ARBA" id="ARBA00023136"/>
    </source>
</evidence>
<feature type="compositionally biased region" description="Low complexity" evidence="6">
    <location>
        <begin position="554"/>
        <end position="580"/>
    </location>
</feature>
<feature type="domain" description="HAMP" evidence="8">
    <location>
        <begin position="330"/>
        <end position="382"/>
    </location>
</feature>
<dbReference type="Pfam" id="PF00672">
    <property type="entry name" value="HAMP"/>
    <property type="match status" value="1"/>
</dbReference>
<dbReference type="GO" id="GO:0005886">
    <property type="term" value="C:plasma membrane"/>
    <property type="evidence" value="ECO:0007669"/>
    <property type="project" value="UniProtKB-SubCell"/>
</dbReference>
<dbReference type="AlphaFoldDB" id="A0A6H2H283"/>
<evidence type="ECO:0000256" key="4">
    <source>
        <dbReference type="ARBA" id="ARBA00022989"/>
    </source>
</evidence>
<dbReference type="Gene3D" id="1.10.8.500">
    <property type="entry name" value="HAMP domain in histidine kinase"/>
    <property type="match status" value="1"/>
</dbReference>
<gene>
    <name evidence="9" type="ORF">HGI30_19615</name>
</gene>
<dbReference type="GO" id="GO:0000155">
    <property type="term" value="F:phosphorelay sensor kinase activity"/>
    <property type="evidence" value="ECO:0007669"/>
    <property type="project" value="InterPro"/>
</dbReference>
<evidence type="ECO:0000256" key="3">
    <source>
        <dbReference type="ARBA" id="ARBA00022692"/>
    </source>
</evidence>
<evidence type="ECO:0000313" key="10">
    <source>
        <dbReference type="Proteomes" id="UP000502136"/>
    </source>
</evidence>
<protein>
    <submittedName>
        <fullName evidence="9">Histidine kinase</fullName>
    </submittedName>
</protein>
<dbReference type="SMART" id="SM00304">
    <property type="entry name" value="HAMP"/>
    <property type="match status" value="1"/>
</dbReference>
<feature type="compositionally biased region" description="Polar residues" evidence="6">
    <location>
        <begin position="524"/>
        <end position="533"/>
    </location>
</feature>
<name>A0A6H2H283_9BACL</name>
<dbReference type="InterPro" id="IPR033479">
    <property type="entry name" value="dCache_1"/>
</dbReference>
<keyword evidence="4 7" id="KW-1133">Transmembrane helix</keyword>
<feature type="region of interest" description="Disordered" evidence="6">
    <location>
        <begin position="512"/>
        <end position="589"/>
    </location>
</feature>
<dbReference type="InterPro" id="IPR050640">
    <property type="entry name" value="Bact_2-comp_sensor_kinase"/>
</dbReference>
<comment type="subcellular location">
    <subcellularLocation>
        <location evidence="1">Cell membrane</location>
        <topology evidence="1">Multi-pass membrane protein</topology>
    </subcellularLocation>
</comment>
<evidence type="ECO:0000256" key="6">
    <source>
        <dbReference type="SAM" id="MobiDB-lite"/>
    </source>
</evidence>
<dbReference type="InterPro" id="IPR003660">
    <property type="entry name" value="HAMP_dom"/>
</dbReference>
<evidence type="ECO:0000256" key="1">
    <source>
        <dbReference type="ARBA" id="ARBA00004651"/>
    </source>
</evidence>
<keyword evidence="9" id="KW-0808">Transferase</keyword>
<dbReference type="EMBL" id="CP051428">
    <property type="protein sequence ID" value="QJC53526.1"/>
    <property type="molecule type" value="Genomic_DNA"/>
</dbReference>
<accession>A0A6H2H283</accession>
<evidence type="ECO:0000259" key="8">
    <source>
        <dbReference type="PROSITE" id="PS50885"/>
    </source>
</evidence>
<keyword evidence="9" id="KW-0418">Kinase</keyword>
<dbReference type="PANTHER" id="PTHR34220">
    <property type="entry name" value="SENSOR HISTIDINE KINASE YPDA"/>
    <property type="match status" value="1"/>
</dbReference>
<dbReference type="InterPro" id="IPR010559">
    <property type="entry name" value="Sig_transdc_His_kin_internal"/>
</dbReference>
<feature type="transmembrane region" description="Helical" evidence="7">
    <location>
        <begin position="20"/>
        <end position="44"/>
    </location>
</feature>
<dbReference type="Pfam" id="PF06580">
    <property type="entry name" value="His_kinase"/>
    <property type="match status" value="1"/>
</dbReference>
<evidence type="ECO:0000256" key="7">
    <source>
        <dbReference type="SAM" id="Phobius"/>
    </source>
</evidence>